<dbReference type="AlphaFoldDB" id="A0A450XP97"/>
<dbReference type="InterPro" id="IPR027623">
    <property type="entry name" value="AmmeMemoSam_A"/>
</dbReference>
<name>A0A450XP97_9GAMM</name>
<dbReference type="Pfam" id="PF01871">
    <property type="entry name" value="AMMECR1"/>
    <property type="match status" value="1"/>
</dbReference>
<feature type="domain" description="AMMECR1" evidence="3">
    <location>
        <begin position="290"/>
        <end position="470"/>
    </location>
</feature>
<dbReference type="CDD" id="cd07361">
    <property type="entry name" value="MEMO_like"/>
    <property type="match status" value="1"/>
</dbReference>
<dbReference type="NCBIfam" id="TIGR04335">
    <property type="entry name" value="AmmeMemoSam_A"/>
    <property type="match status" value="1"/>
</dbReference>
<dbReference type="Gene3D" id="3.30.700.20">
    <property type="entry name" value="Hypothetical protein ph0010, domain 1"/>
    <property type="match status" value="1"/>
</dbReference>
<dbReference type="Pfam" id="PF01875">
    <property type="entry name" value="Memo"/>
    <property type="match status" value="1"/>
</dbReference>
<reference evidence="4" key="1">
    <citation type="submission" date="2019-02" db="EMBL/GenBank/DDBJ databases">
        <authorList>
            <person name="Gruber-Vodicka R. H."/>
            <person name="Seah K. B. B."/>
        </authorList>
    </citation>
    <scope>NUCLEOTIDE SEQUENCE</scope>
    <source>
        <strain evidence="4">BECK_BZ197</strain>
    </source>
</reference>
<evidence type="ECO:0000313" key="4">
    <source>
        <dbReference type="EMBL" id="VFK31131.1"/>
    </source>
</evidence>
<evidence type="ECO:0000256" key="2">
    <source>
        <dbReference type="HAMAP-Rule" id="MF_00055"/>
    </source>
</evidence>
<dbReference type="InterPro" id="IPR023473">
    <property type="entry name" value="AMMECR1"/>
</dbReference>
<dbReference type="Gene3D" id="3.30.1490.150">
    <property type="entry name" value="Hypothetical protein ph0010, domain 2"/>
    <property type="match status" value="1"/>
</dbReference>
<dbReference type="InterPro" id="IPR036071">
    <property type="entry name" value="AMMECR1_dom_sf"/>
</dbReference>
<proteinExistence type="inferred from homology"/>
<comment type="similarity">
    <text evidence="1 2">Belongs to the MEMO1 family.</text>
</comment>
<dbReference type="InterPro" id="IPR002737">
    <property type="entry name" value="MEMO1_fam"/>
</dbReference>
<dbReference type="Gene3D" id="3.40.830.10">
    <property type="entry name" value="LigB-like"/>
    <property type="match status" value="1"/>
</dbReference>
<dbReference type="InterPro" id="IPR002733">
    <property type="entry name" value="AMMECR1_domain"/>
</dbReference>
<dbReference type="EMBL" id="CAADFO010000078">
    <property type="protein sequence ID" value="VFK31131.1"/>
    <property type="molecule type" value="Genomic_DNA"/>
</dbReference>
<evidence type="ECO:0000256" key="1">
    <source>
        <dbReference type="ARBA" id="ARBA00006315"/>
    </source>
</evidence>
<dbReference type="SUPFAM" id="SSF143447">
    <property type="entry name" value="AMMECR1-like"/>
    <property type="match status" value="1"/>
</dbReference>
<dbReference type="PANTHER" id="PTHR11060:SF0">
    <property type="entry name" value="PROTEIN MEMO1"/>
    <property type="match status" value="1"/>
</dbReference>
<accession>A0A450XP97</accession>
<protein>
    <recommendedName>
        <fullName evidence="2">MEMO1 family protein BECKMB1821G_GA0114241_10781</fullName>
    </recommendedName>
</protein>
<dbReference type="NCBIfam" id="TIGR04336">
    <property type="entry name" value="AmmeMemoSam_B"/>
    <property type="match status" value="1"/>
</dbReference>
<dbReference type="PANTHER" id="PTHR11060">
    <property type="entry name" value="PROTEIN MEMO1"/>
    <property type="match status" value="1"/>
</dbReference>
<organism evidence="4">
    <name type="scientific">Candidatus Kentrum sp. MB</name>
    <dbReference type="NCBI Taxonomy" id="2138164"/>
    <lineage>
        <taxon>Bacteria</taxon>
        <taxon>Pseudomonadati</taxon>
        <taxon>Pseudomonadota</taxon>
        <taxon>Gammaproteobacteria</taxon>
        <taxon>Candidatus Kentrum</taxon>
    </lineage>
</organism>
<dbReference type="InterPro" id="IPR027485">
    <property type="entry name" value="AMMECR1_N"/>
</dbReference>
<gene>
    <name evidence="4" type="ORF">BECKMB1821G_GA0114241_10781</name>
</gene>
<evidence type="ECO:0000259" key="3">
    <source>
        <dbReference type="PROSITE" id="PS51112"/>
    </source>
</evidence>
<dbReference type="NCBIfam" id="TIGR00296">
    <property type="entry name" value="TIGR00296 family protein"/>
    <property type="match status" value="1"/>
</dbReference>
<sequence length="470" mass="51372">MNAIRPTAVADLFYPANPAVLQDMVGGFLREFAENEGNRQSPEPALRNAIPKALIAPHAGFIYSGSIAASAYGRLVRTNARTRIRRVVLLGPSHHVGFRGLAVSDADFFHTPMGDIPVDRAAIAELADFPQVGILDQAHAREHSLEVHLPFLVEVLDDFMLVPLVVGETEPEQVAEVLERLWDADTLIVVSTDLSHYLEYEEAIQRDNITAHAIETLDTGAIGGGDACGRNPINGLLHLAKQRGMVVERLDLRNSGDTAGDKRRVVGYGAWAFFEREKATSSDHAEFSTEERETLLRVARDSIAHGLAHNAPSPIDSSAFPTSLREKRATFVTLEKGGQLRGCIGSLRATHSLVEDIAKNAFNAAFEDPRFPGLGQEEQGDITIKLSLLTPPEAMRFQSEADLIAQLRPGVDGLILTAGPRRATFLPAVWESLPEPTQFLRHLKQKAGLAPDAWPENIAFSRYVAQQIGE</sequence>
<dbReference type="HAMAP" id="MF_00055">
    <property type="entry name" value="MEMO1"/>
    <property type="match status" value="1"/>
</dbReference>
<dbReference type="PROSITE" id="PS51112">
    <property type="entry name" value="AMMECR1"/>
    <property type="match status" value="1"/>
</dbReference>